<evidence type="ECO:0000313" key="2">
    <source>
        <dbReference type="Proteomes" id="UP000238823"/>
    </source>
</evidence>
<reference evidence="1 2" key="1">
    <citation type="submission" date="2018-03" db="EMBL/GenBank/DDBJ databases">
        <title>Draft Genome Sequences of the Obligatory Marine Myxobacteria Enhygromyxa salina SWB007.</title>
        <authorList>
            <person name="Poehlein A."/>
            <person name="Moghaddam J.A."/>
            <person name="Harms H."/>
            <person name="Alanjari M."/>
            <person name="Koenig G.M."/>
            <person name="Daniel R."/>
            <person name="Schaeberle T.F."/>
        </authorList>
    </citation>
    <scope>NUCLEOTIDE SEQUENCE [LARGE SCALE GENOMIC DNA]</scope>
    <source>
        <strain evidence="1 2">SWB007</strain>
    </source>
</reference>
<dbReference type="Proteomes" id="UP000238823">
    <property type="component" value="Unassembled WGS sequence"/>
</dbReference>
<proteinExistence type="predicted"/>
<name>A0A2S9YUI0_9BACT</name>
<protein>
    <submittedName>
        <fullName evidence="1">Uncharacterized protein</fullName>
    </submittedName>
</protein>
<accession>A0A2S9YUI0</accession>
<evidence type="ECO:0000313" key="1">
    <source>
        <dbReference type="EMBL" id="PRQ08765.1"/>
    </source>
</evidence>
<dbReference type="EMBL" id="PVNL01000035">
    <property type="protein sequence ID" value="PRQ08765.1"/>
    <property type="molecule type" value="Genomic_DNA"/>
</dbReference>
<comment type="caution">
    <text evidence="1">The sequence shown here is derived from an EMBL/GenBank/DDBJ whole genome shotgun (WGS) entry which is preliminary data.</text>
</comment>
<organism evidence="1 2">
    <name type="scientific">Enhygromyxa salina</name>
    <dbReference type="NCBI Taxonomy" id="215803"/>
    <lineage>
        <taxon>Bacteria</taxon>
        <taxon>Pseudomonadati</taxon>
        <taxon>Myxococcota</taxon>
        <taxon>Polyangia</taxon>
        <taxon>Nannocystales</taxon>
        <taxon>Nannocystaceae</taxon>
        <taxon>Enhygromyxa</taxon>
    </lineage>
</organism>
<gene>
    <name evidence="1" type="ORF">ENSA7_13970</name>
</gene>
<dbReference type="RefSeq" id="WP_106088441.1">
    <property type="nucleotide sequence ID" value="NZ_PVNL01000035.1"/>
</dbReference>
<sequence>MTDLGFTLPLSENALLTALARGQGRALMHVRHTGRLLSTASMLDHLLVSQSYDQQCEGHRATWLFEIMQAVGWTERFVRPVCDAIHTTEDTWDLAQLCALALLYARAGHPEAATALRWVVDTCPDKSAPWQAQSEILEFDGVEGFVRIARHYLAAGLESGPYDWRDLDWLHTQAKQTLGEAEVLAALAEIPALKGLSGLIEAAEAERSKLRPAPHWEPAEVNVEALVTAARQSTQPMIGWFMFWGNRATSAQLEQVVSTMITTSELTVRWHLWQVFRHRALPSAAPEILIDQVLACEDSWARSRGISMLSRSSDPRMRVRAREALARSDLELLPWLTHDRTPEDTQAICAALRQAPTDDPDFVHSVGLDLLAVFGADATGCAEAMIWLWSATPCSVCRGQALEQLQAAGGAPAWLVEEAASDSNLDIRELVAITS</sequence>
<dbReference type="OrthoDB" id="2568996at2"/>
<dbReference type="AlphaFoldDB" id="A0A2S9YUI0"/>